<evidence type="ECO:0000256" key="1">
    <source>
        <dbReference type="SAM" id="Phobius"/>
    </source>
</evidence>
<gene>
    <name evidence="2" type="ORF">SAMN04488101_1187</name>
</gene>
<keyword evidence="3" id="KW-1185">Reference proteome</keyword>
<keyword evidence="1" id="KW-0472">Membrane</keyword>
<dbReference type="Proteomes" id="UP000192678">
    <property type="component" value="Unassembled WGS sequence"/>
</dbReference>
<keyword evidence="1" id="KW-0812">Transmembrane</keyword>
<accession>A0A1W2EZE5</accession>
<sequence>MLYPIRRMLELICLILALSAGCMLFKKNTKTTMENNLETNHKTYLERVNLKTASKETNIYTYWNDSSVFQYQNIRENIEEAKRSTVNTDEKQVMQQRETMKKTEPPDLWVYGVVIIIGIGILIFVVKFWRKR</sequence>
<reference evidence="2 3" key="1">
    <citation type="submission" date="2017-04" db="EMBL/GenBank/DDBJ databases">
        <authorList>
            <person name="Afonso C.L."/>
            <person name="Miller P.J."/>
            <person name="Scott M.A."/>
            <person name="Spackman E."/>
            <person name="Goraichik I."/>
            <person name="Dimitrov K.M."/>
            <person name="Suarez D.L."/>
            <person name="Swayne D.E."/>
        </authorList>
    </citation>
    <scope>NUCLEOTIDE SEQUENCE [LARGE SCALE GENOMIC DNA]</scope>
    <source>
        <strain evidence="2 3">DSM 19625</strain>
    </source>
</reference>
<evidence type="ECO:0008006" key="4">
    <source>
        <dbReference type="Google" id="ProtNLM"/>
    </source>
</evidence>
<feature type="transmembrane region" description="Helical" evidence="1">
    <location>
        <begin position="108"/>
        <end position="129"/>
    </location>
</feature>
<dbReference type="PROSITE" id="PS51257">
    <property type="entry name" value="PROKAR_LIPOPROTEIN"/>
    <property type="match status" value="1"/>
</dbReference>
<protein>
    <recommendedName>
        <fullName evidence="4">Lipoprotein</fullName>
    </recommendedName>
</protein>
<evidence type="ECO:0000313" key="2">
    <source>
        <dbReference type="EMBL" id="SMD15055.1"/>
    </source>
</evidence>
<dbReference type="STRING" id="475255.SAMN04488101_1187"/>
<name>A0A1W2EZE5_9SPHI</name>
<dbReference type="EMBL" id="FWYB01000018">
    <property type="protein sequence ID" value="SMD15055.1"/>
    <property type="molecule type" value="Genomic_DNA"/>
</dbReference>
<dbReference type="AlphaFoldDB" id="A0A1W2EZE5"/>
<organism evidence="2 3">
    <name type="scientific">Pedobacter nyackensis</name>
    <dbReference type="NCBI Taxonomy" id="475255"/>
    <lineage>
        <taxon>Bacteria</taxon>
        <taxon>Pseudomonadati</taxon>
        <taxon>Bacteroidota</taxon>
        <taxon>Sphingobacteriia</taxon>
        <taxon>Sphingobacteriales</taxon>
        <taxon>Sphingobacteriaceae</taxon>
        <taxon>Pedobacter</taxon>
    </lineage>
</organism>
<keyword evidence="1" id="KW-1133">Transmembrane helix</keyword>
<proteinExistence type="predicted"/>
<evidence type="ECO:0000313" key="3">
    <source>
        <dbReference type="Proteomes" id="UP000192678"/>
    </source>
</evidence>